<dbReference type="Proteomes" id="UP000029409">
    <property type="component" value="Chromosome"/>
</dbReference>
<proteinExistence type="predicted"/>
<dbReference type="EMBL" id="CP009288">
    <property type="protein sequence ID" value="AIQ11357.1"/>
    <property type="molecule type" value="Genomic_DNA"/>
</dbReference>
<reference evidence="1 2" key="1">
    <citation type="submission" date="2014-08" db="EMBL/GenBank/DDBJ databases">
        <title>Comparative genomics of the Paenibacillus odorifer group.</title>
        <authorList>
            <person name="den Bakker H.C."/>
            <person name="Tsai Y.-C."/>
            <person name="Martin N."/>
            <person name="Korlach J."/>
            <person name="Wiedmann M."/>
        </authorList>
    </citation>
    <scope>NUCLEOTIDE SEQUENCE [LARGE SCALE GENOMIC DNA]</scope>
    <source>
        <strain evidence="1 2">DSM 1735</strain>
    </source>
</reference>
<gene>
    <name evidence="1" type="ORF">PDUR_04665</name>
</gene>
<sequence length="140" mass="16302">MFCSANNPGFIGKNPELRKFLLNKETMYIDPRINIYAYLTTSTLSRQSGITSAITDGRIKLFSEISFAPFGFIMTLDSFPPDDRLVDISYFARYEFNYFDIFYLKLPILPVNYYMPGDFRTRDEIMNAYKENTAQFGELV</sequence>
<evidence type="ECO:0000313" key="2">
    <source>
        <dbReference type="Proteomes" id="UP000029409"/>
    </source>
</evidence>
<dbReference type="eggNOG" id="ENOG5031ASQ">
    <property type="taxonomic scope" value="Bacteria"/>
</dbReference>
<accession>A0A089HJT3</accession>
<dbReference type="AlphaFoldDB" id="A0A089HJT3"/>
<dbReference type="STRING" id="44251.PDUR_04665"/>
<name>A0A089HJT3_PAEDU</name>
<keyword evidence="2" id="KW-1185">Reference proteome</keyword>
<organism evidence="1 2">
    <name type="scientific">Paenibacillus durus</name>
    <name type="common">Paenibacillus azotofixans</name>
    <dbReference type="NCBI Taxonomy" id="44251"/>
    <lineage>
        <taxon>Bacteria</taxon>
        <taxon>Bacillati</taxon>
        <taxon>Bacillota</taxon>
        <taxon>Bacilli</taxon>
        <taxon>Bacillales</taxon>
        <taxon>Paenibacillaceae</taxon>
        <taxon>Paenibacillus</taxon>
    </lineage>
</organism>
<protein>
    <submittedName>
        <fullName evidence="1">Uncharacterized protein</fullName>
    </submittedName>
</protein>
<dbReference type="KEGG" id="pdu:PDUR_04665"/>
<evidence type="ECO:0000313" key="1">
    <source>
        <dbReference type="EMBL" id="AIQ11357.1"/>
    </source>
</evidence>